<dbReference type="InterPro" id="IPR011057">
    <property type="entry name" value="Mss4-like_sf"/>
</dbReference>
<reference evidence="5" key="1">
    <citation type="journal article" date="2020" name="Phytopathology">
        <title>Genome sequence of the chestnut blight fungus Cryphonectria parasitica EP155: A fundamental resource for an archetypical invasive plant pathogen.</title>
        <authorList>
            <person name="Crouch J.A."/>
            <person name="Dawe A."/>
            <person name="Aerts A."/>
            <person name="Barry K."/>
            <person name="Churchill A.C.L."/>
            <person name="Grimwood J."/>
            <person name="Hillman B."/>
            <person name="Milgroom M.G."/>
            <person name="Pangilinan J."/>
            <person name="Smith M."/>
            <person name="Salamov A."/>
            <person name="Schmutz J."/>
            <person name="Yadav J."/>
            <person name="Grigoriev I.V."/>
            <person name="Nuss D."/>
        </authorList>
    </citation>
    <scope>NUCLEOTIDE SEQUENCE</scope>
    <source>
        <strain evidence="5">EP155</strain>
    </source>
</reference>
<dbReference type="PANTHER" id="PTHR28620:SF1">
    <property type="entry name" value="CENP-V_GFA DOMAIN-CONTAINING PROTEIN"/>
    <property type="match status" value="1"/>
</dbReference>
<dbReference type="EMBL" id="MU032346">
    <property type="protein sequence ID" value="KAF3767774.1"/>
    <property type="molecule type" value="Genomic_DNA"/>
</dbReference>
<dbReference type="GO" id="GO:0016846">
    <property type="term" value="F:carbon-sulfur lyase activity"/>
    <property type="evidence" value="ECO:0007669"/>
    <property type="project" value="InterPro"/>
</dbReference>
<evidence type="ECO:0000256" key="2">
    <source>
        <dbReference type="ARBA" id="ARBA00022723"/>
    </source>
</evidence>
<dbReference type="GO" id="GO:0046872">
    <property type="term" value="F:metal ion binding"/>
    <property type="evidence" value="ECO:0007669"/>
    <property type="project" value="UniProtKB-KW"/>
</dbReference>
<comment type="similarity">
    <text evidence="1">Belongs to the Gfa family.</text>
</comment>
<evidence type="ECO:0000256" key="1">
    <source>
        <dbReference type="ARBA" id="ARBA00005495"/>
    </source>
</evidence>
<proteinExistence type="inferred from homology"/>
<feature type="domain" description="CENP-V/GFA" evidence="4">
    <location>
        <begin position="147"/>
        <end position="284"/>
    </location>
</feature>
<evidence type="ECO:0000259" key="4">
    <source>
        <dbReference type="PROSITE" id="PS51891"/>
    </source>
</evidence>
<dbReference type="OrthoDB" id="2993351at2759"/>
<organism evidence="5 6">
    <name type="scientific">Cryphonectria parasitica (strain ATCC 38755 / EP155)</name>
    <dbReference type="NCBI Taxonomy" id="660469"/>
    <lineage>
        <taxon>Eukaryota</taxon>
        <taxon>Fungi</taxon>
        <taxon>Dikarya</taxon>
        <taxon>Ascomycota</taxon>
        <taxon>Pezizomycotina</taxon>
        <taxon>Sordariomycetes</taxon>
        <taxon>Sordariomycetidae</taxon>
        <taxon>Diaporthales</taxon>
        <taxon>Cryphonectriaceae</taxon>
        <taxon>Cryphonectria-Endothia species complex</taxon>
        <taxon>Cryphonectria</taxon>
    </lineage>
</organism>
<dbReference type="InterPro" id="IPR006913">
    <property type="entry name" value="CENP-V/GFA"/>
</dbReference>
<keyword evidence="2" id="KW-0479">Metal-binding</keyword>
<gene>
    <name evidence="5" type="ORF">M406DRAFT_345618</name>
</gene>
<protein>
    <recommendedName>
        <fullName evidence="4">CENP-V/GFA domain-containing protein</fullName>
    </recommendedName>
</protein>
<dbReference type="Pfam" id="PF04828">
    <property type="entry name" value="GFA"/>
    <property type="match status" value="2"/>
</dbReference>
<evidence type="ECO:0000313" key="5">
    <source>
        <dbReference type="EMBL" id="KAF3767774.1"/>
    </source>
</evidence>
<dbReference type="GeneID" id="63839237"/>
<sequence>MAEETALKTYRGNCHCAAFVYEVELPEIKGYTECNCSICHKKGYAWLGPMEEGLLRFVKGSKDELAVYTFGSGSLSHRFCAHCGTAVLGDHAKMKPGLLLNARTIQDLDIWSLNVSTFDGKALPPPREPPVYSGPEPTATVENGKIYHGSCHCGAVKVALKLKPLETYDLSNDDEQIVDCNCSICTRGAYIWIYPHKDQSVVQGREHLSYRIFGYGIERKAFCKHCGVHICNEPSELTDEEYERLDDYGKEERSRVINNRNFTLRILDDFDCSTLKTQRLDGWNDMPGAYVNP</sequence>
<dbReference type="AlphaFoldDB" id="A0A9P4Y7B6"/>
<feature type="domain" description="CENP-V/GFA" evidence="4">
    <location>
        <begin position="10"/>
        <end position="119"/>
    </location>
</feature>
<dbReference type="Gene3D" id="2.170.150.70">
    <property type="match status" value="2"/>
</dbReference>
<dbReference type="PROSITE" id="PS51891">
    <property type="entry name" value="CENP_V_GFA"/>
    <property type="match status" value="2"/>
</dbReference>
<dbReference type="SUPFAM" id="SSF51316">
    <property type="entry name" value="Mss4-like"/>
    <property type="match status" value="2"/>
</dbReference>
<evidence type="ECO:0000313" key="6">
    <source>
        <dbReference type="Proteomes" id="UP000803844"/>
    </source>
</evidence>
<name>A0A9P4Y7B6_CRYP1</name>
<keyword evidence="6" id="KW-1185">Reference proteome</keyword>
<comment type="caution">
    <text evidence="5">The sequence shown here is derived from an EMBL/GenBank/DDBJ whole genome shotgun (WGS) entry which is preliminary data.</text>
</comment>
<keyword evidence="3" id="KW-0862">Zinc</keyword>
<accession>A0A9P4Y7B6</accession>
<evidence type="ECO:0000256" key="3">
    <source>
        <dbReference type="ARBA" id="ARBA00022833"/>
    </source>
</evidence>
<dbReference type="InterPro" id="IPR052355">
    <property type="entry name" value="CENP-V-like"/>
</dbReference>
<dbReference type="Proteomes" id="UP000803844">
    <property type="component" value="Unassembled WGS sequence"/>
</dbReference>
<dbReference type="RefSeq" id="XP_040778735.1">
    <property type="nucleotide sequence ID" value="XM_040922108.1"/>
</dbReference>
<dbReference type="PANTHER" id="PTHR28620">
    <property type="entry name" value="CENTROMERE PROTEIN V"/>
    <property type="match status" value="1"/>
</dbReference>